<reference evidence="2" key="1">
    <citation type="submission" date="2021-02" db="EMBL/GenBank/DDBJ databases">
        <authorList>
            <person name="Nowell W R."/>
        </authorList>
    </citation>
    <scope>NUCLEOTIDE SEQUENCE</scope>
</reference>
<sequence>MDPNLQELHGNVKRIRTCFEKLAREIMTKLNECDNCIQTAEYLCEQVVKAKTMLDDKLINVNNDEKEWKVIKLKLVTTAIAGKQWQLERDPDIKSVFIDRDGKLFSHIIAYLRTNTLDFFRLHTLIHILTEYEQQIQLEAARRVFFDGTLLRPEHTRKLNEFYDGGYKGDTNAFLFTLINPHSIPPTKYLVNHTCVAKAVHHGENNGPTFGNGRDLYLSNGSNTNNSSYSAFLHTYIDTTGKGNETFTGADKFMVSDIEVFKLV</sequence>
<accession>A0A815DRN3</accession>
<keyword evidence="3" id="KW-1185">Reference proteome</keyword>
<dbReference type="AlphaFoldDB" id="A0A815DRN3"/>
<dbReference type="Pfam" id="PF07534">
    <property type="entry name" value="TLD"/>
    <property type="match status" value="1"/>
</dbReference>
<dbReference type="Gene3D" id="3.30.710.10">
    <property type="entry name" value="Potassium Channel Kv1.1, Chain A"/>
    <property type="match status" value="1"/>
</dbReference>
<feature type="domain" description="TLDc" evidence="1">
    <location>
        <begin position="161"/>
        <end position="263"/>
    </location>
</feature>
<name>A0A815DRN3_ADIRI</name>
<dbReference type="InterPro" id="IPR006571">
    <property type="entry name" value="TLDc_dom"/>
</dbReference>
<comment type="caution">
    <text evidence="2">The sequence shown here is derived from an EMBL/GenBank/DDBJ whole genome shotgun (WGS) entry which is preliminary data.</text>
</comment>
<organism evidence="2 3">
    <name type="scientific">Adineta ricciae</name>
    <name type="common">Rotifer</name>
    <dbReference type="NCBI Taxonomy" id="249248"/>
    <lineage>
        <taxon>Eukaryota</taxon>
        <taxon>Metazoa</taxon>
        <taxon>Spiralia</taxon>
        <taxon>Gnathifera</taxon>
        <taxon>Rotifera</taxon>
        <taxon>Eurotatoria</taxon>
        <taxon>Bdelloidea</taxon>
        <taxon>Adinetida</taxon>
        <taxon>Adinetidae</taxon>
        <taxon>Adineta</taxon>
    </lineage>
</organism>
<proteinExistence type="predicted"/>
<dbReference type="SUPFAM" id="SSF54695">
    <property type="entry name" value="POZ domain"/>
    <property type="match status" value="1"/>
</dbReference>
<dbReference type="Proteomes" id="UP000663828">
    <property type="component" value="Unassembled WGS sequence"/>
</dbReference>
<evidence type="ECO:0000259" key="1">
    <source>
        <dbReference type="Pfam" id="PF07534"/>
    </source>
</evidence>
<evidence type="ECO:0000313" key="3">
    <source>
        <dbReference type="Proteomes" id="UP000663828"/>
    </source>
</evidence>
<dbReference type="EMBL" id="CAJNOR010002458">
    <property type="protein sequence ID" value="CAF1297213.1"/>
    <property type="molecule type" value="Genomic_DNA"/>
</dbReference>
<evidence type="ECO:0000313" key="2">
    <source>
        <dbReference type="EMBL" id="CAF1297213.1"/>
    </source>
</evidence>
<protein>
    <recommendedName>
        <fullName evidence="1">TLDc domain-containing protein</fullName>
    </recommendedName>
</protein>
<gene>
    <name evidence="2" type="ORF">XAT740_LOCUS28666</name>
</gene>
<dbReference type="InterPro" id="IPR011333">
    <property type="entry name" value="SKP1/BTB/POZ_sf"/>
</dbReference>